<sequence length="55" mass="6355">MLSPQSSGTDLDLRLPQSQFWQLTRWRGWVELFYAEAIIRHGDHPGSIPDTLSFP</sequence>
<gene>
    <name evidence="1" type="ORF">GK091_09715</name>
</gene>
<accession>A0A6M0IHI4</accession>
<dbReference type="AlphaFoldDB" id="A0A6M0IHI4"/>
<evidence type="ECO:0000313" key="2">
    <source>
        <dbReference type="Proteomes" id="UP000477386"/>
    </source>
</evidence>
<dbReference type="EMBL" id="JAAGNZ010000001">
    <property type="protein sequence ID" value="NEU67155.1"/>
    <property type="molecule type" value="Genomic_DNA"/>
</dbReference>
<keyword evidence="2" id="KW-1185">Reference proteome</keyword>
<dbReference type="Proteomes" id="UP000477386">
    <property type="component" value="Unassembled WGS sequence"/>
</dbReference>
<proteinExistence type="predicted"/>
<dbReference type="RefSeq" id="WP_164036788.1">
    <property type="nucleotide sequence ID" value="NZ_JAAGNZ010000001.1"/>
</dbReference>
<name>A0A6M0IHI4_9BACT</name>
<evidence type="ECO:0000313" key="1">
    <source>
        <dbReference type="EMBL" id="NEU67155.1"/>
    </source>
</evidence>
<reference evidence="1 2" key="1">
    <citation type="submission" date="2020-02" db="EMBL/GenBank/DDBJ databases">
        <title>Draft genome sequence of two Spirosoma agri KCTC 52727 and Spirosoma terrae KCTC 52035.</title>
        <authorList>
            <person name="Rojas J."/>
            <person name="Ambika Manirajan B."/>
            <person name="Ratering S."/>
            <person name="Suarez C."/>
            <person name="Schnell S."/>
        </authorList>
    </citation>
    <scope>NUCLEOTIDE SEQUENCE [LARGE SCALE GENOMIC DNA]</scope>
    <source>
        <strain evidence="1 2">KCTC 52727</strain>
    </source>
</reference>
<comment type="caution">
    <text evidence="1">The sequence shown here is derived from an EMBL/GenBank/DDBJ whole genome shotgun (WGS) entry which is preliminary data.</text>
</comment>
<organism evidence="1 2">
    <name type="scientific">Spirosoma agri</name>
    <dbReference type="NCBI Taxonomy" id="1987381"/>
    <lineage>
        <taxon>Bacteria</taxon>
        <taxon>Pseudomonadati</taxon>
        <taxon>Bacteroidota</taxon>
        <taxon>Cytophagia</taxon>
        <taxon>Cytophagales</taxon>
        <taxon>Cytophagaceae</taxon>
        <taxon>Spirosoma</taxon>
    </lineage>
</organism>
<protein>
    <submittedName>
        <fullName evidence="1">Uncharacterized protein</fullName>
    </submittedName>
</protein>